<dbReference type="EMBL" id="ACDX02000002">
    <property type="protein sequence ID" value="EFC89514.1"/>
    <property type="molecule type" value="Genomic_DNA"/>
</dbReference>
<dbReference type="AlphaFoldDB" id="D2ZTJ4"/>
<dbReference type="STRING" id="546266.NEIMUCOT_03930"/>
<dbReference type="Proteomes" id="UP000003344">
    <property type="component" value="Unassembled WGS sequence"/>
</dbReference>
<comment type="caution">
    <text evidence="1">The sequence shown here is derived from an EMBL/GenBank/DDBJ whole genome shotgun (WGS) entry which is preliminary data.</text>
</comment>
<evidence type="ECO:0000313" key="1">
    <source>
        <dbReference type="EMBL" id="EFC89514.1"/>
    </source>
</evidence>
<protein>
    <submittedName>
        <fullName evidence="1">Uncharacterized protein</fullName>
    </submittedName>
</protein>
<organism evidence="1 2">
    <name type="scientific">Neisseria mucosa (strain ATCC 25996 / DSM 4631 / NCTC 10774 / M26)</name>
    <dbReference type="NCBI Taxonomy" id="546266"/>
    <lineage>
        <taxon>Bacteria</taxon>
        <taxon>Pseudomonadati</taxon>
        <taxon>Pseudomonadota</taxon>
        <taxon>Betaproteobacteria</taxon>
        <taxon>Neisseriales</taxon>
        <taxon>Neisseriaceae</taxon>
        <taxon>Neisseria</taxon>
    </lineage>
</organism>
<reference evidence="1 2" key="1">
    <citation type="submission" date="2009-10" db="EMBL/GenBank/DDBJ databases">
        <authorList>
            <person name="Weinstock G."/>
            <person name="Sodergren E."/>
            <person name="Clifton S."/>
            <person name="Fulton L."/>
            <person name="Fulton B."/>
            <person name="Courtney L."/>
            <person name="Fronick C."/>
            <person name="Harrison M."/>
            <person name="Strong C."/>
            <person name="Farmer C."/>
            <person name="Delahaunty K."/>
            <person name="Markovic C."/>
            <person name="Hall O."/>
            <person name="Minx P."/>
            <person name="Tomlinson C."/>
            <person name="Mitreva M."/>
            <person name="Nelson J."/>
            <person name="Hou S."/>
            <person name="Wollam A."/>
            <person name="Pepin K.H."/>
            <person name="Johnson M."/>
            <person name="Bhonagiri V."/>
            <person name="Nash W.E."/>
            <person name="Warren W."/>
            <person name="Chinwalla A."/>
            <person name="Mardis E.R."/>
            <person name="Wilson R.K."/>
        </authorList>
    </citation>
    <scope>NUCLEOTIDE SEQUENCE [LARGE SCALE GENOMIC DNA]</scope>
    <source>
        <strain evidence="2">ATCC 25996 / DSM 4631 / NCTC 10774 / M26</strain>
    </source>
</reference>
<proteinExistence type="predicted"/>
<accession>D2ZTJ4</accession>
<name>D2ZTJ4_NEIM2</name>
<gene>
    <name evidence="1" type="ORF">NEIMUCOT_03930</name>
</gene>
<sequence length="44" mass="5163">MTAVWTLPTDAVCRNIGLGRTFMFYRRNPPYFQTTVLVKQNVQK</sequence>
<evidence type="ECO:0000313" key="2">
    <source>
        <dbReference type="Proteomes" id="UP000003344"/>
    </source>
</evidence>